<dbReference type="InterPro" id="IPR006426">
    <property type="entry name" value="Asn_synth_AEB"/>
</dbReference>
<comment type="similarity">
    <text evidence="2">Belongs to the asparagine synthetase family.</text>
</comment>
<evidence type="ECO:0000313" key="13">
    <source>
        <dbReference type="Proteomes" id="UP000244817"/>
    </source>
</evidence>
<evidence type="ECO:0000256" key="1">
    <source>
        <dbReference type="ARBA" id="ARBA00005187"/>
    </source>
</evidence>
<comment type="catalytic activity">
    <reaction evidence="7">
        <text>L-aspartate + L-glutamine + ATP + H2O = L-asparagine + L-glutamate + AMP + diphosphate + H(+)</text>
        <dbReference type="Rhea" id="RHEA:12228"/>
        <dbReference type="ChEBI" id="CHEBI:15377"/>
        <dbReference type="ChEBI" id="CHEBI:15378"/>
        <dbReference type="ChEBI" id="CHEBI:29985"/>
        <dbReference type="ChEBI" id="CHEBI:29991"/>
        <dbReference type="ChEBI" id="CHEBI:30616"/>
        <dbReference type="ChEBI" id="CHEBI:33019"/>
        <dbReference type="ChEBI" id="CHEBI:58048"/>
        <dbReference type="ChEBI" id="CHEBI:58359"/>
        <dbReference type="ChEBI" id="CHEBI:456215"/>
        <dbReference type="EC" id="6.3.5.4"/>
    </reaction>
</comment>
<dbReference type="NCBIfam" id="TIGR01536">
    <property type="entry name" value="asn_synth_AEB"/>
    <property type="match status" value="1"/>
</dbReference>
<evidence type="ECO:0000313" key="12">
    <source>
        <dbReference type="EMBL" id="PVA06482.1"/>
    </source>
</evidence>
<comment type="pathway">
    <text evidence="1">Amino-acid biosynthesis; L-asparagine biosynthesis; L-asparagine from L-aspartate (L-Gln route): step 1/1.</text>
</comment>
<dbReference type="InterPro" id="IPR033738">
    <property type="entry name" value="AsnB_N"/>
</dbReference>
<evidence type="ECO:0000256" key="5">
    <source>
        <dbReference type="ARBA" id="ARBA00022840"/>
    </source>
</evidence>
<evidence type="ECO:0000256" key="3">
    <source>
        <dbReference type="ARBA" id="ARBA00012737"/>
    </source>
</evidence>
<dbReference type="InterPro" id="IPR017932">
    <property type="entry name" value="GATase_2_dom"/>
</dbReference>
<dbReference type="PANTHER" id="PTHR43284:SF1">
    <property type="entry name" value="ASPARAGINE SYNTHETASE"/>
    <property type="match status" value="1"/>
</dbReference>
<dbReference type="GO" id="GO:0005524">
    <property type="term" value="F:ATP binding"/>
    <property type="evidence" value="ECO:0007669"/>
    <property type="project" value="UniProtKB-KW"/>
</dbReference>
<organism evidence="12 13">
    <name type="scientific">Thalassorhabdomicrobium marinisediminis</name>
    <dbReference type="NCBI Taxonomy" id="2170577"/>
    <lineage>
        <taxon>Bacteria</taxon>
        <taxon>Pseudomonadati</taxon>
        <taxon>Pseudomonadota</taxon>
        <taxon>Alphaproteobacteria</taxon>
        <taxon>Rhodobacterales</taxon>
        <taxon>Paracoccaceae</taxon>
        <taxon>Thalassorhabdomicrobium</taxon>
    </lineage>
</organism>
<dbReference type="InterPro" id="IPR029055">
    <property type="entry name" value="Ntn_hydrolases_N"/>
</dbReference>
<dbReference type="PIRSF" id="PIRSF001589">
    <property type="entry name" value="Asn_synthetase_glu-h"/>
    <property type="match status" value="1"/>
</dbReference>
<evidence type="ECO:0000256" key="4">
    <source>
        <dbReference type="ARBA" id="ARBA00022741"/>
    </source>
</evidence>
<keyword evidence="4 9" id="KW-0547">Nucleotide-binding</keyword>
<feature type="site" description="Important for beta-aspartyl-AMP intermediate formation" evidence="10">
    <location>
        <position position="345"/>
    </location>
</feature>
<feature type="domain" description="Glutamine amidotransferase type-2" evidence="11">
    <location>
        <begin position="2"/>
        <end position="206"/>
    </location>
</feature>
<proteinExistence type="inferred from homology"/>
<evidence type="ECO:0000256" key="6">
    <source>
        <dbReference type="ARBA" id="ARBA00022962"/>
    </source>
</evidence>
<protein>
    <recommendedName>
        <fullName evidence="3">asparagine synthase (glutamine-hydrolyzing)</fullName>
        <ecNumber evidence="3">6.3.5.4</ecNumber>
    </recommendedName>
</protein>
<dbReference type="EMBL" id="QCYG01000006">
    <property type="protein sequence ID" value="PVA06482.1"/>
    <property type="molecule type" value="Genomic_DNA"/>
</dbReference>
<dbReference type="PROSITE" id="PS51278">
    <property type="entry name" value="GATASE_TYPE_2"/>
    <property type="match status" value="1"/>
</dbReference>
<dbReference type="Gene3D" id="3.40.50.620">
    <property type="entry name" value="HUPs"/>
    <property type="match status" value="1"/>
</dbReference>
<keyword evidence="13" id="KW-1185">Reference proteome</keyword>
<keyword evidence="8" id="KW-0028">Amino-acid biosynthesis</keyword>
<keyword evidence="6 8" id="KW-0315">Glutamine amidotransferase</keyword>
<name>A0A2T7FWF1_9RHOB</name>
<dbReference type="SUPFAM" id="SSF52402">
    <property type="entry name" value="Adenine nucleotide alpha hydrolases-like"/>
    <property type="match status" value="1"/>
</dbReference>
<dbReference type="GO" id="GO:0004066">
    <property type="term" value="F:asparagine synthase (glutamine-hydrolyzing) activity"/>
    <property type="evidence" value="ECO:0007669"/>
    <property type="project" value="UniProtKB-EC"/>
</dbReference>
<dbReference type="OrthoDB" id="9763290at2"/>
<feature type="binding site" evidence="9">
    <location>
        <position position="250"/>
    </location>
    <ligand>
        <name>ATP</name>
        <dbReference type="ChEBI" id="CHEBI:30616"/>
    </ligand>
</feature>
<evidence type="ECO:0000256" key="7">
    <source>
        <dbReference type="ARBA" id="ARBA00048741"/>
    </source>
</evidence>
<accession>A0A2T7FWF1</accession>
<feature type="active site" description="For GATase activity" evidence="8">
    <location>
        <position position="2"/>
    </location>
</feature>
<dbReference type="InterPro" id="IPR014729">
    <property type="entry name" value="Rossmann-like_a/b/a_fold"/>
</dbReference>
<comment type="caution">
    <text evidence="12">The sequence shown here is derived from an EMBL/GenBank/DDBJ whole genome shotgun (WGS) entry which is preliminary data.</text>
</comment>
<dbReference type="PANTHER" id="PTHR43284">
    <property type="entry name" value="ASPARAGINE SYNTHETASE (GLUTAMINE-HYDROLYZING)"/>
    <property type="match status" value="1"/>
</dbReference>
<evidence type="ECO:0000256" key="8">
    <source>
        <dbReference type="PIRSR" id="PIRSR001589-1"/>
    </source>
</evidence>
<dbReference type="Proteomes" id="UP000244817">
    <property type="component" value="Unassembled WGS sequence"/>
</dbReference>
<feature type="binding site" evidence="9">
    <location>
        <position position="272"/>
    </location>
    <ligand>
        <name>ATP</name>
        <dbReference type="ChEBI" id="CHEBI:30616"/>
    </ligand>
</feature>
<dbReference type="AlphaFoldDB" id="A0A2T7FWF1"/>
<dbReference type="GO" id="GO:0006529">
    <property type="term" value="P:asparagine biosynthetic process"/>
    <property type="evidence" value="ECO:0007669"/>
    <property type="project" value="UniProtKB-KW"/>
</dbReference>
<evidence type="ECO:0000256" key="2">
    <source>
        <dbReference type="ARBA" id="ARBA00005752"/>
    </source>
</evidence>
<sequence length="509" mass="58033">MCGFLFALQRKPIVTNEAFEAALDSQSWRGPDSKRTIEYNDDGVLIGHNRLSIVDPFARSNQPMQTQCGRYTIAYNGEIYNQNEIRKQLQLPCQTTSDTEVILLGYQKLGAKITELLQGMFAFVIYDKFKKEWFAARDRFGIKPLYIFETDDCTVMGSEPGVIARLLKLDIDQESIAEWQIARRPMPGFSFFKGLKEFPIAHFHQGSQRNPERYYQLTQSESTYCQEEFEELLKQSIVAHEMSDVSNVSLLSGGMDSAVVAQLSSVHRAYTIGSRENNEFAGAQDSAAVADIDLRQIIADSDGVEDTWRHLIKLRGEPLSVPNEGLIYNVCKAMEPKEKVVLTGEGADELLFGYDGIFRWSLADQWQGAASFLRRYGYSEDVAPTERFIEYIVRLKAGKTTNEFVEDFFWDFHLPGLLRRMDFASMAASKEARVPFVYSSLADYLYRRPAALKISATESKIPLRKYCERLGLHGAIERKKIGFSATFGGVNKINEYKYFQKLNLEVLEW</sequence>
<dbReference type="InterPro" id="IPR051786">
    <property type="entry name" value="ASN_synthetase/amidase"/>
</dbReference>
<dbReference type="SUPFAM" id="SSF56235">
    <property type="entry name" value="N-terminal nucleophile aminohydrolases (Ntn hydrolases)"/>
    <property type="match status" value="1"/>
</dbReference>
<evidence type="ECO:0000256" key="9">
    <source>
        <dbReference type="PIRSR" id="PIRSR001589-2"/>
    </source>
</evidence>
<dbReference type="EC" id="6.3.5.4" evidence="3"/>
<dbReference type="CDD" id="cd01991">
    <property type="entry name" value="Asn_synthase_B_C"/>
    <property type="match status" value="1"/>
</dbReference>
<dbReference type="Gene3D" id="3.60.20.10">
    <property type="entry name" value="Glutamine Phosphoribosylpyrophosphate, subunit 1, domain 1"/>
    <property type="match status" value="1"/>
</dbReference>
<keyword evidence="8" id="KW-0061">Asparagine biosynthesis</keyword>
<gene>
    <name evidence="12" type="primary">asnB</name>
    <name evidence="12" type="ORF">DC363_11330</name>
</gene>
<dbReference type="Pfam" id="PF13537">
    <property type="entry name" value="GATase_7"/>
    <property type="match status" value="1"/>
</dbReference>
<dbReference type="CDD" id="cd00712">
    <property type="entry name" value="AsnB"/>
    <property type="match status" value="1"/>
</dbReference>
<dbReference type="InterPro" id="IPR001962">
    <property type="entry name" value="Asn_synthase"/>
</dbReference>
<dbReference type="RefSeq" id="WP_108641260.1">
    <property type="nucleotide sequence ID" value="NZ_QCYG01000006.1"/>
</dbReference>
<evidence type="ECO:0000256" key="10">
    <source>
        <dbReference type="PIRSR" id="PIRSR001589-3"/>
    </source>
</evidence>
<feature type="binding site" evidence="9">
    <location>
        <position position="98"/>
    </location>
    <ligand>
        <name>L-glutamine</name>
        <dbReference type="ChEBI" id="CHEBI:58359"/>
    </ligand>
</feature>
<reference evidence="12 13" key="1">
    <citation type="submission" date="2018-04" db="EMBL/GenBank/DDBJ databases">
        <title>Pelagivirga bohaiensis gen. nov., sp. nov., a bacterium isolated from the Bohai Sea.</title>
        <authorList>
            <person name="Ji X."/>
        </authorList>
    </citation>
    <scope>NUCLEOTIDE SEQUENCE [LARGE SCALE GENOMIC DNA]</scope>
    <source>
        <strain evidence="12 13">BH-SD16</strain>
    </source>
</reference>
<dbReference type="Pfam" id="PF00733">
    <property type="entry name" value="Asn_synthase"/>
    <property type="match status" value="1"/>
</dbReference>
<evidence type="ECO:0000259" key="11">
    <source>
        <dbReference type="PROSITE" id="PS51278"/>
    </source>
</evidence>
<keyword evidence="5 9" id="KW-0067">ATP-binding</keyword>